<feature type="transmembrane region" description="Helical" evidence="6">
    <location>
        <begin position="114"/>
        <end position="131"/>
    </location>
</feature>
<dbReference type="EMBL" id="JALJOU010000011">
    <property type="protein sequence ID" value="KAK9840940.1"/>
    <property type="molecule type" value="Genomic_DNA"/>
</dbReference>
<feature type="transmembrane region" description="Helical" evidence="6">
    <location>
        <begin position="183"/>
        <end position="202"/>
    </location>
</feature>
<keyword evidence="3 6" id="KW-1133">Transmembrane helix</keyword>
<accession>A0AAW1S4F7</accession>
<dbReference type="GO" id="GO:0061513">
    <property type="term" value="F:glucose 6-phosphate:phosphate antiporter activity"/>
    <property type="evidence" value="ECO:0007669"/>
    <property type="project" value="TreeGrafter"/>
</dbReference>
<feature type="transmembrane region" description="Helical" evidence="6">
    <location>
        <begin position="376"/>
        <end position="396"/>
    </location>
</feature>
<keyword evidence="4 6" id="KW-0472">Membrane</keyword>
<dbReference type="GO" id="GO:0035435">
    <property type="term" value="P:phosphate ion transmembrane transport"/>
    <property type="evidence" value="ECO:0007669"/>
    <property type="project" value="TreeGrafter"/>
</dbReference>
<evidence type="ECO:0000259" key="7">
    <source>
        <dbReference type="PROSITE" id="PS50850"/>
    </source>
</evidence>
<sequence length="545" mass="57755">MQQLFEGALRAARPHLAACTPLRPTRQARAQQMPRGMALVRATAAGAAAGDPSGKEALVKSDVGDPAQAQAIPGPSSPASQASSSAQGGNSDYGNVASLQDLPEYPRTFVIRRLFVFLGIVVGYSCYYLTRNSLTYTAPVMVSDPALKMDITQVGSLTSLFPIAYGFSKFVSGVLGARTSPTLMLAGGLMATAAVNLLFGAGNAMPWFMTFWAINGILQGFGGPCCARILTTWFATKERGTYWGMWNIAHNLGGFLAPIVAGTAARMYGWKYGMWVPGATGLAVGALLLLFVRDSPEVVGYPPVETVQAKPKEKDGSDAPKESLVSLLLNNVLKNPFIWGMAFTYFFVYVVRQGVTSWFVFYLIKAKGVADAGSAAFRVSGLELGGLFGSLLAGRISDSLIASKPKGGNVGKRVQVVMGYMVGVAAMLAAFYFTPSSMPQLQWATVFMIGFFLYGPQMLIGLCGAELVGPESVGASEGFLGWIAYLGAANAGIPLSIIVKNYGWEAYFVSLGVACAMALLLLAPMANLKSFVQRSEGGKRKLKAA</sequence>
<organism evidence="8 9">
    <name type="scientific">Elliptochloris bilobata</name>
    <dbReference type="NCBI Taxonomy" id="381761"/>
    <lineage>
        <taxon>Eukaryota</taxon>
        <taxon>Viridiplantae</taxon>
        <taxon>Chlorophyta</taxon>
        <taxon>core chlorophytes</taxon>
        <taxon>Trebouxiophyceae</taxon>
        <taxon>Trebouxiophyceae incertae sedis</taxon>
        <taxon>Elliptochloris clade</taxon>
        <taxon>Elliptochloris</taxon>
    </lineage>
</organism>
<keyword evidence="9" id="KW-1185">Reference proteome</keyword>
<gene>
    <name evidence="8" type="ORF">WJX81_001415</name>
</gene>
<evidence type="ECO:0000256" key="6">
    <source>
        <dbReference type="SAM" id="Phobius"/>
    </source>
</evidence>
<dbReference type="Pfam" id="PF07690">
    <property type="entry name" value="MFS_1"/>
    <property type="match status" value="1"/>
</dbReference>
<dbReference type="SUPFAM" id="SSF103473">
    <property type="entry name" value="MFS general substrate transporter"/>
    <property type="match status" value="1"/>
</dbReference>
<dbReference type="AlphaFoldDB" id="A0AAW1S4F7"/>
<dbReference type="PANTHER" id="PTHR43826:SF3">
    <property type="entry name" value="GLUCOSE-6-PHOSPHATE EXCHANGER SLC37A4"/>
    <property type="match status" value="1"/>
</dbReference>
<feature type="transmembrane region" description="Helical" evidence="6">
    <location>
        <begin position="337"/>
        <end position="364"/>
    </location>
</feature>
<dbReference type="Proteomes" id="UP001445335">
    <property type="component" value="Unassembled WGS sequence"/>
</dbReference>
<dbReference type="PANTHER" id="PTHR43826">
    <property type="entry name" value="GLUCOSE-6-PHOSPHATE EXCHANGER SLC37A4"/>
    <property type="match status" value="1"/>
</dbReference>
<dbReference type="InterPro" id="IPR036259">
    <property type="entry name" value="MFS_trans_sf"/>
</dbReference>
<reference evidence="8 9" key="1">
    <citation type="journal article" date="2024" name="Nat. Commun.">
        <title>Phylogenomics reveals the evolutionary origins of lichenization in chlorophyte algae.</title>
        <authorList>
            <person name="Puginier C."/>
            <person name="Libourel C."/>
            <person name="Otte J."/>
            <person name="Skaloud P."/>
            <person name="Haon M."/>
            <person name="Grisel S."/>
            <person name="Petersen M."/>
            <person name="Berrin J.G."/>
            <person name="Delaux P.M."/>
            <person name="Dal Grande F."/>
            <person name="Keller J."/>
        </authorList>
    </citation>
    <scope>NUCLEOTIDE SEQUENCE [LARGE SCALE GENOMIC DNA]</scope>
    <source>
        <strain evidence="8 9">SAG 245.80</strain>
    </source>
</reference>
<evidence type="ECO:0000313" key="8">
    <source>
        <dbReference type="EMBL" id="KAK9840940.1"/>
    </source>
</evidence>
<dbReference type="GO" id="GO:0016020">
    <property type="term" value="C:membrane"/>
    <property type="evidence" value="ECO:0007669"/>
    <property type="project" value="UniProtKB-ARBA"/>
</dbReference>
<feature type="transmembrane region" description="Helical" evidence="6">
    <location>
        <begin position="479"/>
        <end position="499"/>
    </location>
</feature>
<proteinExistence type="predicted"/>
<feature type="domain" description="Major facilitator superfamily (MFS) profile" evidence="7">
    <location>
        <begin position="116"/>
        <end position="530"/>
    </location>
</feature>
<comment type="caution">
    <text evidence="8">The sequence shown here is derived from an EMBL/GenBank/DDBJ whole genome shotgun (WGS) entry which is preliminary data.</text>
</comment>
<dbReference type="InterPro" id="IPR011701">
    <property type="entry name" value="MFS"/>
</dbReference>
<feature type="transmembrane region" description="Helical" evidence="6">
    <location>
        <begin position="151"/>
        <end position="171"/>
    </location>
</feature>
<dbReference type="PROSITE" id="PS50850">
    <property type="entry name" value="MFS"/>
    <property type="match status" value="1"/>
</dbReference>
<feature type="transmembrane region" description="Helical" evidence="6">
    <location>
        <begin position="416"/>
        <end position="434"/>
    </location>
</feature>
<feature type="transmembrane region" description="Helical" evidence="6">
    <location>
        <begin position="272"/>
        <end position="292"/>
    </location>
</feature>
<evidence type="ECO:0000256" key="2">
    <source>
        <dbReference type="ARBA" id="ARBA00022692"/>
    </source>
</evidence>
<dbReference type="InterPro" id="IPR020846">
    <property type="entry name" value="MFS_dom"/>
</dbReference>
<evidence type="ECO:0000313" key="9">
    <source>
        <dbReference type="Proteomes" id="UP001445335"/>
    </source>
</evidence>
<feature type="transmembrane region" description="Helical" evidence="6">
    <location>
        <begin position="446"/>
        <end position="467"/>
    </location>
</feature>
<comment type="subcellular location">
    <subcellularLocation>
        <location evidence="1">Endomembrane system</location>
        <topology evidence="1">Multi-pass membrane protein</topology>
    </subcellularLocation>
</comment>
<feature type="transmembrane region" description="Helical" evidence="6">
    <location>
        <begin position="243"/>
        <end position="265"/>
    </location>
</feature>
<dbReference type="InterPro" id="IPR051337">
    <property type="entry name" value="OPA_Antiporter"/>
</dbReference>
<dbReference type="GO" id="GO:0012505">
    <property type="term" value="C:endomembrane system"/>
    <property type="evidence" value="ECO:0007669"/>
    <property type="project" value="UniProtKB-SubCell"/>
</dbReference>
<feature type="region of interest" description="Disordered" evidence="5">
    <location>
        <begin position="66"/>
        <end position="90"/>
    </location>
</feature>
<keyword evidence="2 6" id="KW-0812">Transmembrane</keyword>
<evidence type="ECO:0000256" key="4">
    <source>
        <dbReference type="ARBA" id="ARBA00023136"/>
    </source>
</evidence>
<feature type="compositionally biased region" description="Low complexity" evidence="5">
    <location>
        <begin position="66"/>
        <end position="89"/>
    </location>
</feature>
<evidence type="ECO:0000256" key="5">
    <source>
        <dbReference type="SAM" id="MobiDB-lite"/>
    </source>
</evidence>
<evidence type="ECO:0000256" key="1">
    <source>
        <dbReference type="ARBA" id="ARBA00004127"/>
    </source>
</evidence>
<feature type="transmembrane region" description="Helical" evidence="6">
    <location>
        <begin position="506"/>
        <end position="526"/>
    </location>
</feature>
<name>A0AAW1S4F7_9CHLO</name>
<dbReference type="Gene3D" id="1.20.1250.20">
    <property type="entry name" value="MFS general substrate transporter like domains"/>
    <property type="match status" value="2"/>
</dbReference>
<protein>
    <recommendedName>
        <fullName evidence="7">Major facilitator superfamily (MFS) profile domain-containing protein</fullName>
    </recommendedName>
</protein>
<evidence type="ECO:0000256" key="3">
    <source>
        <dbReference type="ARBA" id="ARBA00022989"/>
    </source>
</evidence>